<dbReference type="PANTHER" id="PTHR31668:SF4">
    <property type="entry name" value="TRANSCRIPTIONAL ACTIVATOR PROTEIN DAL81"/>
    <property type="match status" value="1"/>
</dbReference>
<dbReference type="InterPro" id="IPR050797">
    <property type="entry name" value="Carb_Metab_Trans_Reg"/>
</dbReference>
<dbReference type="PANTHER" id="PTHR31668">
    <property type="entry name" value="GLUCOSE TRANSPORT TRANSCRIPTION REGULATOR RGT1-RELATED-RELATED"/>
    <property type="match status" value="1"/>
</dbReference>
<keyword evidence="3" id="KW-1185">Reference proteome</keyword>
<sequence length="262" mass="29850">MFVAMAELSVLLSDILSTFYTVRGIHTLSDTSLQEGGIIDSFTNRLDEWARLHDILLRSTQKILPDPTGTLQLAYYTAEITLCRAILRKQNSHSIRRRGETISMKALGLLQTIQIYRLRAFWWSVSKVNFAIVGAFMFSMLLTSVDRDEASSWESRIDEYLSLLEAHSITFDVTKLSFIRLQLLQKVDRLNDQSTTADHSVNTATLEQPADPAVVPSWVSSYNQREGECSNTFDPLSSWRVMNEDPFGDWGDLEWTSLLDLE</sequence>
<evidence type="ECO:0000313" key="3">
    <source>
        <dbReference type="Proteomes" id="UP000266188"/>
    </source>
</evidence>
<proteinExistence type="predicted"/>
<dbReference type="Proteomes" id="UP000266188">
    <property type="component" value="Unassembled WGS sequence"/>
</dbReference>
<accession>A0A3A3A133</accession>
<dbReference type="AlphaFoldDB" id="A0A3A3A133"/>
<keyword evidence="1" id="KW-0539">Nucleus</keyword>
<reference evidence="3" key="1">
    <citation type="submission" date="2017-02" db="EMBL/GenBank/DDBJ databases">
        <authorList>
            <person name="Tafer H."/>
            <person name="Lopandic K."/>
        </authorList>
    </citation>
    <scope>NUCLEOTIDE SEQUENCE [LARGE SCALE GENOMIC DNA]</scope>
    <source>
        <strain evidence="3">CBS 366.77</strain>
    </source>
</reference>
<dbReference type="CDD" id="cd12148">
    <property type="entry name" value="fungal_TF_MHR"/>
    <property type="match status" value="1"/>
</dbReference>
<name>A0A3A3A133_9EURO</name>
<dbReference type="EMBL" id="MVGC01000103">
    <property type="protein sequence ID" value="RJE23845.1"/>
    <property type="molecule type" value="Genomic_DNA"/>
</dbReference>
<dbReference type="GO" id="GO:0005634">
    <property type="term" value="C:nucleus"/>
    <property type="evidence" value="ECO:0007669"/>
    <property type="project" value="TreeGrafter"/>
</dbReference>
<dbReference type="GO" id="GO:0001080">
    <property type="term" value="P:nitrogen catabolite activation of transcription from RNA polymerase II promoter"/>
    <property type="evidence" value="ECO:0007669"/>
    <property type="project" value="TreeGrafter"/>
</dbReference>
<evidence type="ECO:0000256" key="1">
    <source>
        <dbReference type="ARBA" id="ARBA00023242"/>
    </source>
</evidence>
<gene>
    <name evidence="2" type="ORF">PHISCL_03817</name>
</gene>
<comment type="caution">
    <text evidence="2">The sequence shown here is derived from an EMBL/GenBank/DDBJ whole genome shotgun (WGS) entry which is preliminary data.</text>
</comment>
<dbReference type="STRING" id="2070753.A0A3A3A133"/>
<organism evidence="2 3">
    <name type="scientific">Aspergillus sclerotialis</name>
    <dbReference type="NCBI Taxonomy" id="2070753"/>
    <lineage>
        <taxon>Eukaryota</taxon>
        <taxon>Fungi</taxon>
        <taxon>Dikarya</taxon>
        <taxon>Ascomycota</taxon>
        <taxon>Pezizomycotina</taxon>
        <taxon>Eurotiomycetes</taxon>
        <taxon>Eurotiomycetidae</taxon>
        <taxon>Eurotiales</taxon>
        <taxon>Aspergillaceae</taxon>
        <taxon>Aspergillus</taxon>
        <taxon>Aspergillus subgen. Polypaecilum</taxon>
    </lineage>
</organism>
<evidence type="ECO:0000313" key="2">
    <source>
        <dbReference type="EMBL" id="RJE23845.1"/>
    </source>
</evidence>
<protein>
    <submittedName>
        <fullName evidence="2">Uncharacterized protein</fullName>
    </submittedName>
</protein>
<dbReference type="OrthoDB" id="4158631at2759"/>